<accession>A0A550C3X2</accession>
<dbReference type="GO" id="GO:0004722">
    <property type="term" value="F:protein serine/threonine phosphatase activity"/>
    <property type="evidence" value="ECO:0007669"/>
    <property type="project" value="InterPro"/>
</dbReference>
<protein>
    <submittedName>
        <fullName evidence="2">Phosphatase 2C-like domain-containing protein</fullName>
    </submittedName>
</protein>
<dbReference type="InterPro" id="IPR001932">
    <property type="entry name" value="PPM-type_phosphatase-like_dom"/>
</dbReference>
<dbReference type="Proteomes" id="UP000320762">
    <property type="component" value="Unassembled WGS sequence"/>
</dbReference>
<dbReference type="InterPro" id="IPR015655">
    <property type="entry name" value="PP2C"/>
</dbReference>
<gene>
    <name evidence="2" type="ORF">BD626DRAFT_507278</name>
</gene>
<sequence length="402" mass="44539">MPGPFETTSSLMFNPSDTELESAYKAKARQRSTRIASMDLDVHEAAFQALKPENEDRTAVWESEHGLLVAVFDGHYASDLSDYAAQTLPKMLCERIEENLARDSSDFSSAVEKALAEGIEDFDASLVRDLFAAFPEGSYSEERWGDEDDGAFEVVGYSRKDERARAARRCLVGSTALVGFIDRAKQNIWVASLGDSEAVLGRIVDGKPHVIPLNDLHNCDNISEVARVRSEHPEEPLAVHRGRTLGQLAVTRSLGDFAMKTDYCLAPIIIRHARPVGALTYPFHAWEQDPNVWNPPYISSTPTVQRHALQPDDVLVFTSDGLRAALKYVHEKDKPAVMAALARGAPVDIFRHACIVPKENDNAAERVIKNTLFGTDKDRKLDEVEPLAGCLRDDISVVVIRI</sequence>
<dbReference type="OrthoDB" id="19329at2759"/>
<organism evidence="2 3">
    <name type="scientific">Schizophyllum amplum</name>
    <dbReference type="NCBI Taxonomy" id="97359"/>
    <lineage>
        <taxon>Eukaryota</taxon>
        <taxon>Fungi</taxon>
        <taxon>Dikarya</taxon>
        <taxon>Basidiomycota</taxon>
        <taxon>Agaricomycotina</taxon>
        <taxon>Agaricomycetes</taxon>
        <taxon>Agaricomycetidae</taxon>
        <taxon>Agaricales</taxon>
        <taxon>Schizophyllaceae</taxon>
        <taxon>Schizophyllum</taxon>
    </lineage>
</organism>
<dbReference type="AlphaFoldDB" id="A0A550C3X2"/>
<dbReference type="SMART" id="SM00332">
    <property type="entry name" value="PP2Cc"/>
    <property type="match status" value="1"/>
</dbReference>
<proteinExistence type="predicted"/>
<dbReference type="EMBL" id="VDMD01000027">
    <property type="protein sequence ID" value="TRM59491.1"/>
    <property type="molecule type" value="Genomic_DNA"/>
</dbReference>
<evidence type="ECO:0000313" key="2">
    <source>
        <dbReference type="EMBL" id="TRM59491.1"/>
    </source>
</evidence>
<reference evidence="2 3" key="1">
    <citation type="journal article" date="2019" name="New Phytol.">
        <title>Comparative genomics reveals unique wood-decay strategies and fruiting body development in the Schizophyllaceae.</title>
        <authorList>
            <person name="Almasi E."/>
            <person name="Sahu N."/>
            <person name="Krizsan K."/>
            <person name="Balint B."/>
            <person name="Kovacs G.M."/>
            <person name="Kiss B."/>
            <person name="Cseklye J."/>
            <person name="Drula E."/>
            <person name="Henrissat B."/>
            <person name="Nagy I."/>
            <person name="Chovatia M."/>
            <person name="Adam C."/>
            <person name="LaButti K."/>
            <person name="Lipzen A."/>
            <person name="Riley R."/>
            <person name="Grigoriev I.V."/>
            <person name="Nagy L.G."/>
        </authorList>
    </citation>
    <scope>NUCLEOTIDE SEQUENCE [LARGE SCALE GENOMIC DNA]</scope>
    <source>
        <strain evidence="2 3">NL-1724</strain>
    </source>
</reference>
<dbReference type="InterPro" id="IPR036457">
    <property type="entry name" value="PPM-type-like_dom_sf"/>
</dbReference>
<dbReference type="PANTHER" id="PTHR13832:SF792">
    <property type="entry name" value="GM14286P"/>
    <property type="match status" value="1"/>
</dbReference>
<name>A0A550C3X2_9AGAR</name>
<keyword evidence="3" id="KW-1185">Reference proteome</keyword>
<dbReference type="SUPFAM" id="SSF81606">
    <property type="entry name" value="PP2C-like"/>
    <property type="match status" value="1"/>
</dbReference>
<evidence type="ECO:0000259" key="1">
    <source>
        <dbReference type="PROSITE" id="PS51746"/>
    </source>
</evidence>
<feature type="domain" description="PPM-type phosphatase" evidence="1">
    <location>
        <begin position="41"/>
        <end position="402"/>
    </location>
</feature>
<dbReference type="PANTHER" id="PTHR13832">
    <property type="entry name" value="PROTEIN PHOSPHATASE 2C"/>
    <property type="match status" value="1"/>
</dbReference>
<dbReference type="STRING" id="97359.A0A550C3X2"/>
<dbReference type="CDD" id="cd00143">
    <property type="entry name" value="PP2Cc"/>
    <property type="match status" value="1"/>
</dbReference>
<comment type="caution">
    <text evidence="2">The sequence shown here is derived from an EMBL/GenBank/DDBJ whole genome shotgun (WGS) entry which is preliminary data.</text>
</comment>
<dbReference type="Pfam" id="PF00481">
    <property type="entry name" value="PP2C"/>
    <property type="match status" value="1"/>
</dbReference>
<dbReference type="PROSITE" id="PS51746">
    <property type="entry name" value="PPM_2"/>
    <property type="match status" value="1"/>
</dbReference>
<dbReference type="Gene3D" id="3.60.40.10">
    <property type="entry name" value="PPM-type phosphatase domain"/>
    <property type="match status" value="1"/>
</dbReference>
<evidence type="ECO:0000313" key="3">
    <source>
        <dbReference type="Proteomes" id="UP000320762"/>
    </source>
</evidence>